<proteinExistence type="predicted"/>
<reference evidence="2 3" key="1">
    <citation type="submission" date="2018-09" db="EMBL/GenBank/DDBJ databases">
        <authorList>
            <person name="Zhu H."/>
        </authorList>
    </citation>
    <scope>NUCLEOTIDE SEQUENCE [LARGE SCALE GENOMIC DNA]</scope>
    <source>
        <strain evidence="2 3">K2S05-167</strain>
    </source>
</reference>
<organism evidence="2 3">
    <name type="scientific">Deinococcus cavernae</name>
    <dbReference type="NCBI Taxonomy" id="2320857"/>
    <lineage>
        <taxon>Bacteria</taxon>
        <taxon>Thermotogati</taxon>
        <taxon>Deinococcota</taxon>
        <taxon>Deinococci</taxon>
        <taxon>Deinococcales</taxon>
        <taxon>Deinococcaceae</taxon>
        <taxon>Deinococcus</taxon>
    </lineage>
</organism>
<dbReference type="Gene3D" id="1.20.1420.60">
    <property type="match status" value="1"/>
</dbReference>
<dbReference type="Proteomes" id="UP000286287">
    <property type="component" value="Unassembled WGS sequence"/>
</dbReference>
<keyword evidence="3" id="KW-1185">Reference proteome</keyword>
<feature type="domain" description="DNA mimic protein DMP19 C-terminal" evidence="1">
    <location>
        <begin position="38"/>
        <end position="148"/>
    </location>
</feature>
<dbReference type="Pfam" id="PF14300">
    <property type="entry name" value="DMP19"/>
    <property type="match status" value="1"/>
</dbReference>
<protein>
    <submittedName>
        <fullName evidence="2">DUF4375 domain-containing protein</fullName>
    </submittedName>
</protein>
<comment type="caution">
    <text evidence="2">The sequence shown here is derived from an EMBL/GenBank/DDBJ whole genome shotgun (WGS) entry which is preliminary data.</text>
</comment>
<gene>
    <name evidence="2" type="ORF">D3875_04400</name>
</gene>
<dbReference type="InterPro" id="IPR025402">
    <property type="entry name" value="DMP19_C"/>
</dbReference>
<sequence>MEAIQTPMPSPEALYDADVARLCRLMPGSWDAHAEWLDSLSQRDRHLIVLQGFHGQVCNGGFEQWVENGYQANEGHVARLALTRLEQHAQRPELVRSARELLEACAAAVAEHGVDRHGRLSDEGRDALYPLADRYYAFSDELTTEIWRYFAHWAG</sequence>
<dbReference type="OrthoDB" id="73167at2"/>
<name>A0A418VEJ0_9DEIO</name>
<evidence type="ECO:0000313" key="2">
    <source>
        <dbReference type="EMBL" id="RJF74526.1"/>
    </source>
</evidence>
<dbReference type="AlphaFoldDB" id="A0A418VEJ0"/>
<accession>A0A418VEJ0</accession>
<dbReference type="EMBL" id="QYUJ01000010">
    <property type="protein sequence ID" value="RJF74526.1"/>
    <property type="molecule type" value="Genomic_DNA"/>
</dbReference>
<evidence type="ECO:0000259" key="1">
    <source>
        <dbReference type="Pfam" id="PF14300"/>
    </source>
</evidence>
<evidence type="ECO:0000313" key="3">
    <source>
        <dbReference type="Proteomes" id="UP000286287"/>
    </source>
</evidence>
<dbReference type="RefSeq" id="WP_119761550.1">
    <property type="nucleotide sequence ID" value="NZ_QYUJ01000010.1"/>
</dbReference>